<dbReference type="GO" id="GO:0016020">
    <property type="term" value="C:membrane"/>
    <property type="evidence" value="ECO:0007669"/>
    <property type="project" value="UniProtKB-SubCell"/>
</dbReference>
<dbReference type="PANTHER" id="PTHR33048:SF123">
    <property type="entry name" value="INTEGRAL MEMBRANE PROTEIN"/>
    <property type="match status" value="1"/>
</dbReference>
<evidence type="ECO:0000256" key="4">
    <source>
        <dbReference type="ARBA" id="ARBA00023136"/>
    </source>
</evidence>
<dbReference type="EMBL" id="JAAABM010000001">
    <property type="protein sequence ID" value="KAF7682252.1"/>
    <property type="molecule type" value="Genomic_DNA"/>
</dbReference>
<feature type="transmembrane region" description="Helical" evidence="6">
    <location>
        <begin position="77"/>
        <end position="98"/>
    </location>
</feature>
<dbReference type="Proteomes" id="UP000596902">
    <property type="component" value="Unassembled WGS sequence"/>
</dbReference>
<dbReference type="AlphaFoldDB" id="A0A8H7EKB2"/>
<accession>A0A8H7EKB2</accession>
<evidence type="ECO:0000313" key="9">
    <source>
        <dbReference type="Proteomes" id="UP000596902"/>
    </source>
</evidence>
<evidence type="ECO:0000256" key="3">
    <source>
        <dbReference type="ARBA" id="ARBA00022989"/>
    </source>
</evidence>
<sequence length="518" mass="57408">MEIITSIVIQGILLALALGVTILRCWIRLIVERRSLTLPDYLVWGGMVCALGWFACSTKALYILIDHPLDEETRSDSVVYLKVVFVSVYFFDTGLYFPKASLVAFYWWLIPQGFRRLRIAVYVTTVVVACSFVASVLMDTLIAPNISDNWSIENQLSSTWNTYSNLVVNWTLNFGTDLLLFGLPFFIFNCLKLRKRQKIGLVGIFSLGAITMAISLARFIVYNMDYDVSDADGNLWCTAEMCTAVIVVSLPSLKALIIRPTPNNTYDRSNSGYLQAGDGKTIGSKGNGHSSRVQGGTLDDDEMELTFLDRKASPAPTGATDETRMTHPPAIIHQLQFSPAARTPALHAPRRSFTRTPPLHPRLAPTHDDVHGRVLDAGDMTPHSCRLVPFSTLLLAWAGFALAGDTITSGKIKVQLFAAPSFLSEVSVDAYNNQCLSLDNNLIDGRVQSILVGGHDVATVLARDDYWNCRFYDNYDCDGDDNLDRYLAISDGANNLGSIAWGTKIHGLRCRNRDHDDD</sequence>
<feature type="transmembrane region" description="Helical" evidence="6">
    <location>
        <begin position="199"/>
        <end position="221"/>
    </location>
</feature>
<keyword evidence="2 6" id="KW-0812">Transmembrane</keyword>
<dbReference type="Pfam" id="PF20684">
    <property type="entry name" value="Fung_rhodopsin"/>
    <property type="match status" value="1"/>
</dbReference>
<evidence type="ECO:0000256" key="5">
    <source>
        <dbReference type="ARBA" id="ARBA00038359"/>
    </source>
</evidence>
<dbReference type="GeneID" id="62199453"/>
<evidence type="ECO:0000256" key="1">
    <source>
        <dbReference type="ARBA" id="ARBA00004141"/>
    </source>
</evidence>
<evidence type="ECO:0000256" key="2">
    <source>
        <dbReference type="ARBA" id="ARBA00022692"/>
    </source>
</evidence>
<dbReference type="InterPro" id="IPR049326">
    <property type="entry name" value="Rhodopsin_dom_fungi"/>
</dbReference>
<comment type="subcellular location">
    <subcellularLocation>
        <location evidence="1">Membrane</location>
        <topology evidence="1">Multi-pass membrane protein</topology>
    </subcellularLocation>
</comment>
<feature type="transmembrane region" description="Helical" evidence="6">
    <location>
        <begin position="6"/>
        <end position="29"/>
    </location>
</feature>
<keyword evidence="4 6" id="KW-0472">Membrane</keyword>
<evidence type="ECO:0000259" key="7">
    <source>
        <dbReference type="Pfam" id="PF20684"/>
    </source>
</evidence>
<keyword evidence="3 6" id="KW-1133">Transmembrane helix</keyword>
<dbReference type="InterPro" id="IPR052337">
    <property type="entry name" value="SAT4-like"/>
</dbReference>
<protein>
    <recommendedName>
        <fullName evidence="7">Rhodopsin domain-containing protein</fullName>
    </recommendedName>
</protein>
<proteinExistence type="inferred from homology"/>
<keyword evidence="9" id="KW-1185">Reference proteome</keyword>
<reference evidence="8" key="1">
    <citation type="submission" date="2020-01" db="EMBL/GenBank/DDBJ databases">
        <authorList>
            <person name="Feng Z.H.Z."/>
        </authorList>
    </citation>
    <scope>NUCLEOTIDE SEQUENCE</scope>
    <source>
        <strain evidence="8">CBS107.38</strain>
    </source>
</reference>
<feature type="transmembrane region" description="Helical" evidence="6">
    <location>
        <begin position="41"/>
        <end position="65"/>
    </location>
</feature>
<name>A0A8H7EKB2_9PLEO</name>
<feature type="transmembrane region" description="Helical" evidence="6">
    <location>
        <begin position="119"/>
        <end position="146"/>
    </location>
</feature>
<evidence type="ECO:0000256" key="6">
    <source>
        <dbReference type="SAM" id="Phobius"/>
    </source>
</evidence>
<reference evidence="8" key="2">
    <citation type="submission" date="2020-08" db="EMBL/GenBank/DDBJ databases">
        <title>Draft Genome Sequence of Cumin Blight Pathogen Alternaria burnsii.</title>
        <authorList>
            <person name="Feng Z."/>
        </authorList>
    </citation>
    <scope>NUCLEOTIDE SEQUENCE</scope>
    <source>
        <strain evidence="8">CBS107.38</strain>
    </source>
</reference>
<dbReference type="PANTHER" id="PTHR33048">
    <property type="entry name" value="PTH11-LIKE INTEGRAL MEMBRANE PROTEIN (AFU_ORTHOLOGUE AFUA_5G11245)"/>
    <property type="match status" value="1"/>
</dbReference>
<evidence type="ECO:0000313" key="8">
    <source>
        <dbReference type="EMBL" id="KAF7682252.1"/>
    </source>
</evidence>
<organism evidence="8 9">
    <name type="scientific">Alternaria burnsii</name>
    <dbReference type="NCBI Taxonomy" id="1187904"/>
    <lineage>
        <taxon>Eukaryota</taxon>
        <taxon>Fungi</taxon>
        <taxon>Dikarya</taxon>
        <taxon>Ascomycota</taxon>
        <taxon>Pezizomycotina</taxon>
        <taxon>Dothideomycetes</taxon>
        <taxon>Pleosporomycetidae</taxon>
        <taxon>Pleosporales</taxon>
        <taxon>Pleosporineae</taxon>
        <taxon>Pleosporaceae</taxon>
        <taxon>Alternaria</taxon>
        <taxon>Alternaria sect. Alternaria</taxon>
    </lineage>
</organism>
<comment type="similarity">
    <text evidence="5">Belongs to the SAT4 family.</text>
</comment>
<gene>
    <name evidence="8" type="ORF">GT037_001228</name>
</gene>
<feature type="transmembrane region" description="Helical" evidence="6">
    <location>
        <begin position="233"/>
        <end position="253"/>
    </location>
</feature>
<feature type="domain" description="Rhodopsin" evidence="7">
    <location>
        <begin position="23"/>
        <end position="258"/>
    </location>
</feature>
<dbReference type="RefSeq" id="XP_038792131.1">
    <property type="nucleotide sequence ID" value="XM_038926275.1"/>
</dbReference>
<comment type="caution">
    <text evidence="8">The sequence shown here is derived from an EMBL/GenBank/DDBJ whole genome shotgun (WGS) entry which is preliminary data.</text>
</comment>
<feature type="transmembrane region" description="Helical" evidence="6">
    <location>
        <begin position="166"/>
        <end position="187"/>
    </location>
</feature>